<gene>
    <name evidence="1" type="ORF">ACFS5J_00610</name>
</gene>
<name>A0ABW5YHL3_9FLAO</name>
<proteinExistence type="predicted"/>
<organism evidence="1 2">
    <name type="scientific">Flavobacterium chuncheonense</name>
    <dbReference type="NCBI Taxonomy" id="2026653"/>
    <lineage>
        <taxon>Bacteria</taxon>
        <taxon>Pseudomonadati</taxon>
        <taxon>Bacteroidota</taxon>
        <taxon>Flavobacteriia</taxon>
        <taxon>Flavobacteriales</taxon>
        <taxon>Flavobacteriaceae</taxon>
        <taxon>Flavobacterium</taxon>
    </lineage>
</organism>
<dbReference type="EMBL" id="JBHUPC010000006">
    <property type="protein sequence ID" value="MFD2890519.1"/>
    <property type="molecule type" value="Genomic_DNA"/>
</dbReference>
<dbReference type="GO" id="GO:0016787">
    <property type="term" value="F:hydrolase activity"/>
    <property type="evidence" value="ECO:0007669"/>
    <property type="project" value="UniProtKB-KW"/>
</dbReference>
<evidence type="ECO:0000313" key="2">
    <source>
        <dbReference type="Proteomes" id="UP001597534"/>
    </source>
</evidence>
<dbReference type="RefSeq" id="WP_379809966.1">
    <property type="nucleotide sequence ID" value="NZ_JBHUPC010000006.1"/>
</dbReference>
<comment type="caution">
    <text evidence="1">The sequence shown here is derived from an EMBL/GenBank/DDBJ whole genome shotgun (WGS) entry which is preliminary data.</text>
</comment>
<reference evidence="2" key="1">
    <citation type="journal article" date="2019" name="Int. J. Syst. Evol. Microbiol.">
        <title>The Global Catalogue of Microorganisms (GCM) 10K type strain sequencing project: providing services to taxonomists for standard genome sequencing and annotation.</title>
        <authorList>
            <consortium name="The Broad Institute Genomics Platform"/>
            <consortium name="The Broad Institute Genome Sequencing Center for Infectious Disease"/>
            <person name="Wu L."/>
            <person name="Ma J."/>
        </authorList>
    </citation>
    <scope>NUCLEOTIDE SEQUENCE [LARGE SCALE GENOMIC DNA]</scope>
    <source>
        <strain evidence="2">KCTC 22671</strain>
    </source>
</reference>
<evidence type="ECO:0000313" key="1">
    <source>
        <dbReference type="EMBL" id="MFD2890519.1"/>
    </source>
</evidence>
<protein>
    <submittedName>
        <fullName evidence="1">Hydrolase</fullName>
    </submittedName>
</protein>
<accession>A0ABW5YHL3</accession>
<keyword evidence="2" id="KW-1185">Reference proteome</keyword>
<keyword evidence="1" id="KW-0378">Hydrolase</keyword>
<dbReference type="Proteomes" id="UP001597534">
    <property type="component" value="Unassembled WGS sequence"/>
</dbReference>
<sequence>MKNTFLYLFVFSLLINIFQYVNSNKILDAATKDMNSKVANLNEKLKIARDSVAVAQYNDYFDIEKDQDAQEYFYSKNLDYEKVMARVNEDLVSLNTNKKGNSLIPYEPIDGKPFIINKAKVLNHRWIIAEYSNGDMWGQILVKYFFNDDKPTDFETVETIMYEKASKK</sequence>